<feature type="transmembrane region" description="Helical" evidence="5">
    <location>
        <begin position="104"/>
        <end position="126"/>
    </location>
</feature>
<dbReference type="RefSeq" id="WP_207353116.1">
    <property type="nucleotide sequence ID" value="NZ_JAFMPY010000046.1"/>
</dbReference>
<dbReference type="Pfam" id="PF01124">
    <property type="entry name" value="MAPEG"/>
    <property type="match status" value="1"/>
</dbReference>
<reference evidence="6 7" key="1">
    <citation type="submission" date="2021-03" db="EMBL/GenBank/DDBJ databases">
        <title>Whole genome sequence of Jiella sp. MQZ13P-4.</title>
        <authorList>
            <person name="Tuo L."/>
        </authorList>
    </citation>
    <scope>NUCLEOTIDE SEQUENCE [LARGE SCALE GENOMIC DNA]</scope>
    <source>
        <strain evidence="6 7">MQZ13P-4</strain>
    </source>
</reference>
<dbReference type="PANTHER" id="PTHR35814">
    <property type="match status" value="1"/>
</dbReference>
<dbReference type="PANTHER" id="PTHR35814:SF1">
    <property type="entry name" value="GLUTATHIONE S-TRANSFERASE-RELATED"/>
    <property type="match status" value="1"/>
</dbReference>
<proteinExistence type="predicted"/>
<dbReference type="EMBL" id="JAFMPY010000046">
    <property type="protein sequence ID" value="MBO0906487.1"/>
    <property type="molecule type" value="Genomic_DNA"/>
</dbReference>
<evidence type="ECO:0000256" key="2">
    <source>
        <dbReference type="ARBA" id="ARBA00022692"/>
    </source>
</evidence>
<dbReference type="SUPFAM" id="SSF161084">
    <property type="entry name" value="MAPEG domain-like"/>
    <property type="match status" value="1"/>
</dbReference>
<evidence type="ECO:0000313" key="7">
    <source>
        <dbReference type="Proteomes" id="UP000664288"/>
    </source>
</evidence>
<accession>A0ABS3JBG4</accession>
<comment type="caution">
    <text evidence="6">The sequence shown here is derived from an EMBL/GenBank/DDBJ whole genome shotgun (WGS) entry which is preliminary data.</text>
</comment>
<gene>
    <name evidence="6" type="ORF">J1C47_22795</name>
</gene>
<sequence>MPIAALYAAILTPLFIGLAVRVVLRRNSLATTIGDGGDAALTRRIRVHGNFCEYAPMALLLLALAESVATPGWVLHLAGILLVAGRCLHAFGVSQLNETLGFRIVGMALTFASIIVAALACLAGALA</sequence>
<dbReference type="InterPro" id="IPR001129">
    <property type="entry name" value="Membr-assoc_MAPEG"/>
</dbReference>
<keyword evidence="2 5" id="KW-0812">Transmembrane</keyword>
<evidence type="ECO:0000313" key="6">
    <source>
        <dbReference type="EMBL" id="MBO0906487.1"/>
    </source>
</evidence>
<keyword evidence="4 5" id="KW-0472">Membrane</keyword>
<evidence type="ECO:0000256" key="4">
    <source>
        <dbReference type="ARBA" id="ARBA00023136"/>
    </source>
</evidence>
<keyword evidence="7" id="KW-1185">Reference proteome</keyword>
<evidence type="ECO:0000256" key="1">
    <source>
        <dbReference type="ARBA" id="ARBA00004370"/>
    </source>
</evidence>
<keyword evidence="3 5" id="KW-1133">Transmembrane helix</keyword>
<feature type="transmembrane region" description="Helical" evidence="5">
    <location>
        <begin position="6"/>
        <end position="24"/>
    </location>
</feature>
<name>A0ABS3JBG4_9HYPH</name>
<evidence type="ECO:0000256" key="5">
    <source>
        <dbReference type="SAM" id="Phobius"/>
    </source>
</evidence>
<dbReference type="Proteomes" id="UP000664288">
    <property type="component" value="Unassembled WGS sequence"/>
</dbReference>
<protein>
    <submittedName>
        <fullName evidence="6">MAPEG family protein</fullName>
    </submittedName>
</protein>
<feature type="transmembrane region" description="Helical" evidence="5">
    <location>
        <begin position="71"/>
        <end position="92"/>
    </location>
</feature>
<organism evidence="6 7">
    <name type="scientific">Jiella sonneratiae</name>
    <dbReference type="NCBI Taxonomy" id="2816856"/>
    <lineage>
        <taxon>Bacteria</taxon>
        <taxon>Pseudomonadati</taxon>
        <taxon>Pseudomonadota</taxon>
        <taxon>Alphaproteobacteria</taxon>
        <taxon>Hyphomicrobiales</taxon>
        <taxon>Aurantimonadaceae</taxon>
        <taxon>Jiella</taxon>
    </lineage>
</organism>
<comment type="subcellular location">
    <subcellularLocation>
        <location evidence="1">Membrane</location>
    </subcellularLocation>
</comment>
<dbReference type="Gene3D" id="1.20.120.550">
    <property type="entry name" value="Membrane associated eicosanoid/glutathione metabolism-like domain"/>
    <property type="match status" value="1"/>
</dbReference>
<evidence type="ECO:0000256" key="3">
    <source>
        <dbReference type="ARBA" id="ARBA00022989"/>
    </source>
</evidence>
<dbReference type="InterPro" id="IPR023352">
    <property type="entry name" value="MAPEG-like_dom_sf"/>
</dbReference>